<dbReference type="GO" id="GO:0016887">
    <property type="term" value="F:ATP hydrolysis activity"/>
    <property type="evidence" value="ECO:0007669"/>
    <property type="project" value="InterPro"/>
</dbReference>
<dbReference type="SMART" id="SM00382">
    <property type="entry name" value="AAA"/>
    <property type="match status" value="1"/>
</dbReference>
<dbReference type="Proteomes" id="UP000002408">
    <property type="component" value="Chromosome"/>
</dbReference>
<dbReference type="AlphaFoldDB" id="A7I6Z4"/>
<evidence type="ECO:0000256" key="1">
    <source>
        <dbReference type="ARBA" id="ARBA00022448"/>
    </source>
</evidence>
<dbReference type="InterPro" id="IPR027417">
    <property type="entry name" value="P-loop_NTPase"/>
</dbReference>
<dbReference type="Pfam" id="PF00005">
    <property type="entry name" value="ABC_tran"/>
    <property type="match status" value="1"/>
</dbReference>
<dbReference type="EMBL" id="CP000780">
    <property type="protein sequence ID" value="ABS55505.1"/>
    <property type="molecule type" value="Genomic_DNA"/>
</dbReference>
<dbReference type="STRING" id="456442.Mboo_0987"/>
<reference evidence="12" key="1">
    <citation type="journal article" date="2015" name="Microbiology">
        <title>Genome of Methanoregula boonei 6A8 reveals adaptations to oligotrophic peatland environments.</title>
        <authorList>
            <person name="Braeuer S."/>
            <person name="Cadillo-Quiroz H."/>
            <person name="Kyrpides N."/>
            <person name="Woyke T."/>
            <person name="Goodwin L."/>
            <person name="Detter C."/>
            <person name="Podell S."/>
            <person name="Yavitt J.B."/>
            <person name="Zinder S.H."/>
        </authorList>
    </citation>
    <scope>NUCLEOTIDE SEQUENCE [LARGE SCALE GENOMIC DNA]</scope>
    <source>
        <strain evidence="12">DSM 21154 / JCM 14090 / 6A8</strain>
    </source>
</reference>
<proteinExistence type="predicted"/>
<dbReference type="Gene3D" id="3.40.50.300">
    <property type="entry name" value="P-loop containing nucleotide triphosphate hydrolases"/>
    <property type="match status" value="1"/>
</dbReference>
<comment type="catalytic activity">
    <reaction evidence="5">
        <text>an R-cob(III)alamin(out) + ATP + H2O = an R-cob(III)alamin(in) + ADP + phosphate + H(+)</text>
        <dbReference type="Rhea" id="RHEA:17873"/>
        <dbReference type="ChEBI" id="CHEBI:15377"/>
        <dbReference type="ChEBI" id="CHEBI:15378"/>
        <dbReference type="ChEBI" id="CHEBI:30616"/>
        <dbReference type="ChEBI" id="CHEBI:43474"/>
        <dbReference type="ChEBI" id="CHEBI:140785"/>
        <dbReference type="ChEBI" id="CHEBI:456216"/>
        <dbReference type="EC" id="7.6.2.8"/>
    </reaction>
</comment>
<dbReference type="EC" id="7.6.2.8" evidence="7"/>
<dbReference type="RefSeq" id="WP_012106532.1">
    <property type="nucleotide sequence ID" value="NC_009712.1"/>
</dbReference>
<dbReference type="GO" id="GO:0015420">
    <property type="term" value="F:ABC-type vitamin B12 transporter activity"/>
    <property type="evidence" value="ECO:0007669"/>
    <property type="project" value="UniProtKB-EC"/>
</dbReference>
<dbReference type="PANTHER" id="PTHR42794">
    <property type="entry name" value="HEMIN IMPORT ATP-BINDING PROTEIN HMUV"/>
    <property type="match status" value="1"/>
</dbReference>
<dbReference type="HOGENOM" id="CLU_000604_1_11_2"/>
<dbReference type="GeneID" id="5410933"/>
<gene>
    <name evidence="11" type="ordered locus">Mboo_0987</name>
</gene>
<evidence type="ECO:0000256" key="7">
    <source>
        <dbReference type="ARBA" id="ARBA00066387"/>
    </source>
</evidence>
<dbReference type="KEGG" id="mbn:Mboo_0987"/>
<dbReference type="CDD" id="cd03214">
    <property type="entry name" value="ABC_Iron-Siderophores_B12_Hemin"/>
    <property type="match status" value="1"/>
</dbReference>
<evidence type="ECO:0000256" key="5">
    <source>
        <dbReference type="ARBA" id="ARBA00050590"/>
    </source>
</evidence>
<keyword evidence="4" id="KW-1278">Translocase</keyword>
<evidence type="ECO:0000256" key="2">
    <source>
        <dbReference type="ARBA" id="ARBA00022741"/>
    </source>
</evidence>
<dbReference type="GO" id="GO:0005524">
    <property type="term" value="F:ATP binding"/>
    <property type="evidence" value="ECO:0007669"/>
    <property type="project" value="UniProtKB-KW"/>
</dbReference>
<feature type="domain" description="ABC transporter" evidence="10">
    <location>
        <begin position="2"/>
        <end position="236"/>
    </location>
</feature>
<accession>A7I6Z4</accession>
<dbReference type="InterPro" id="IPR003439">
    <property type="entry name" value="ABC_transporter-like_ATP-bd"/>
</dbReference>
<protein>
    <recommendedName>
        <fullName evidence="8">Cobalamin import ATP-binding protein BtuD</fullName>
        <ecNumber evidence="7">7.6.2.8</ecNumber>
    </recommendedName>
    <alternativeName>
        <fullName evidence="9">Vitamin B12-transporting ATPase</fullName>
    </alternativeName>
</protein>
<dbReference type="InterPro" id="IPR003593">
    <property type="entry name" value="AAA+_ATPase"/>
</dbReference>
<evidence type="ECO:0000256" key="9">
    <source>
        <dbReference type="ARBA" id="ARBA00077139"/>
    </source>
</evidence>
<name>A7I6Z4_METB6</name>
<keyword evidence="2" id="KW-0547">Nucleotide-binding</keyword>
<comment type="function">
    <text evidence="6">Required for corrinoid utilization. Probably part of the ABC transporter complex BtuCDF involved in cobalamin (vitamin B12) import. Probably responsible for energy coupling to the transport system.</text>
</comment>
<evidence type="ECO:0000313" key="11">
    <source>
        <dbReference type="EMBL" id="ABS55505.1"/>
    </source>
</evidence>
<evidence type="ECO:0000256" key="4">
    <source>
        <dbReference type="ARBA" id="ARBA00022967"/>
    </source>
</evidence>
<organism evidence="11 12">
    <name type="scientific">Methanoregula boonei (strain DSM 21154 / JCM 14090 / 6A8)</name>
    <dbReference type="NCBI Taxonomy" id="456442"/>
    <lineage>
        <taxon>Archaea</taxon>
        <taxon>Methanobacteriati</taxon>
        <taxon>Methanobacteriota</taxon>
        <taxon>Stenosarchaea group</taxon>
        <taxon>Methanomicrobia</taxon>
        <taxon>Methanomicrobiales</taxon>
        <taxon>Methanoregulaceae</taxon>
        <taxon>Methanoregula</taxon>
    </lineage>
</organism>
<keyword evidence="3" id="KW-0067">ATP-binding</keyword>
<evidence type="ECO:0000256" key="6">
    <source>
        <dbReference type="ARBA" id="ARBA00058960"/>
    </source>
</evidence>
<dbReference type="PROSITE" id="PS50893">
    <property type="entry name" value="ABC_TRANSPORTER_2"/>
    <property type="match status" value="1"/>
</dbReference>
<dbReference type="FunFam" id="3.40.50.300:FF:000134">
    <property type="entry name" value="Iron-enterobactin ABC transporter ATP-binding protein"/>
    <property type="match status" value="1"/>
</dbReference>
<sequence length="264" mass="28633">MIDIAGLDVKYGAKKVLDAITLAADKGRFVGIIGPNGSGKTTLLKTISRVLEPSAGIITLDTIPLDRMKSRDLARSLAVVPQETGTGFDFSVRDVVLMGRYPYIGRFSKETAEDDRICCRAMELTGIAHLADRPITEISGGELQRTIIARALAQQPRHLLLDEATSHLDISHQVDILTTIKKLSKEIAVIGVFHDLNLAAYFCDEIMVIQSGKIVAAGPPEEILTPAMLQSIFDLDASVSIHPVTHKPVIVPLPKGMYKTGEDP</sequence>
<evidence type="ECO:0000256" key="8">
    <source>
        <dbReference type="ARBA" id="ARBA00073649"/>
    </source>
</evidence>
<evidence type="ECO:0000259" key="10">
    <source>
        <dbReference type="PROSITE" id="PS50893"/>
    </source>
</evidence>
<dbReference type="eggNOG" id="arCOG00199">
    <property type="taxonomic scope" value="Archaea"/>
</dbReference>
<evidence type="ECO:0000313" key="12">
    <source>
        <dbReference type="Proteomes" id="UP000002408"/>
    </source>
</evidence>
<evidence type="ECO:0000256" key="3">
    <source>
        <dbReference type="ARBA" id="ARBA00022840"/>
    </source>
</evidence>
<dbReference type="PANTHER" id="PTHR42794:SF1">
    <property type="entry name" value="HEMIN IMPORT ATP-BINDING PROTEIN HMUV"/>
    <property type="match status" value="1"/>
</dbReference>
<keyword evidence="1" id="KW-0813">Transport</keyword>
<keyword evidence="12" id="KW-1185">Reference proteome</keyword>
<dbReference type="SUPFAM" id="SSF52540">
    <property type="entry name" value="P-loop containing nucleoside triphosphate hydrolases"/>
    <property type="match status" value="1"/>
</dbReference>
<dbReference type="OrthoDB" id="24644at2157"/>